<dbReference type="Pfam" id="PF19055">
    <property type="entry name" value="ABC2_membrane_7"/>
    <property type="match status" value="1"/>
</dbReference>
<evidence type="ECO:0000256" key="6">
    <source>
        <dbReference type="ARBA" id="ARBA00022448"/>
    </source>
</evidence>
<comment type="similarity">
    <text evidence="5">Belongs to the class-IV pyridoxal-phosphate-dependent aminotransferase family.</text>
</comment>
<feature type="compositionally biased region" description="Basic and acidic residues" evidence="16">
    <location>
        <begin position="47"/>
        <end position="56"/>
    </location>
</feature>
<dbReference type="InterPro" id="IPR003593">
    <property type="entry name" value="AAA+_ATPase"/>
</dbReference>
<accession>A0A1S9S1A7</accession>
<evidence type="ECO:0000313" key="19">
    <source>
        <dbReference type="EMBL" id="OOQ91525.1"/>
    </source>
</evidence>
<dbReference type="InterPro" id="IPR043132">
    <property type="entry name" value="BCAT-like_C"/>
</dbReference>
<evidence type="ECO:0000256" key="13">
    <source>
        <dbReference type="ARBA" id="ARBA00022898"/>
    </source>
</evidence>
<keyword evidence="10 17" id="KW-0812">Transmembrane</keyword>
<evidence type="ECO:0000256" key="1">
    <source>
        <dbReference type="ARBA" id="ARBA00001933"/>
    </source>
</evidence>
<dbReference type="InterPro" id="IPR033939">
    <property type="entry name" value="BCAT_family"/>
</dbReference>
<evidence type="ECO:0000256" key="11">
    <source>
        <dbReference type="ARBA" id="ARBA00022741"/>
    </source>
</evidence>
<dbReference type="InterPro" id="IPR043131">
    <property type="entry name" value="BCAT-like_N"/>
</dbReference>
<dbReference type="InterPro" id="IPR034003">
    <property type="entry name" value="ABCG_PDR_2"/>
</dbReference>
<keyword evidence="13" id="KW-0663">Pyridoxal phosphate</keyword>
<keyword evidence="15 17" id="KW-0472">Membrane</keyword>
<keyword evidence="12" id="KW-0067">ATP-binding</keyword>
<keyword evidence="11" id="KW-0547">Nucleotide-binding</keyword>
<dbReference type="Pfam" id="PF06422">
    <property type="entry name" value="PDR_CDR"/>
    <property type="match status" value="1"/>
</dbReference>
<keyword evidence="6" id="KW-0813">Transport</keyword>
<dbReference type="InterPro" id="IPR017871">
    <property type="entry name" value="ABC_transporter-like_CS"/>
</dbReference>
<dbReference type="GO" id="GO:0004084">
    <property type="term" value="F:branched-chain-amino-acid transaminase activity"/>
    <property type="evidence" value="ECO:0007669"/>
    <property type="project" value="InterPro"/>
</dbReference>
<evidence type="ECO:0000259" key="18">
    <source>
        <dbReference type="PROSITE" id="PS50893"/>
    </source>
</evidence>
<sequence length="1750" mass="195497">MEKEEEPEMEFMPITERTPTAIDEREIESLGRIASSKLGQKLSASASRKDTPDPRLDPNSPQFDHHRWAQHVLIQVHEAGIEIPSQGVVFSDLSISGSGSALQFQETLVSSLTLPFRFASRALTGRLSPPRRILHSFDGLLEGGELLLVLGRPGSGCTTFLKTLCGHLGGLTMEPGSSIHFEGINFDQMIKHHRGDVAYNKEVDLHFPHLTVGQTLSFAAHARAPHQRIEDMSRDEYVETLTQVVMSVFGLSHTYNTKVGSEFVRGVSGGERKRVSIAEMFLSRCRIGAWDNSTRGLDAASALKFVRALRLASDMGQSCHAVAAYQASQSMYDLFDKVVVLYEGYQIYYGPRDRAVAYFQDMGWARPERQVSGDFLTAITNPNERKAIPEKEKEVPRTAKEFAEYWKRSPEYQSLRKKIIEFDQQHPPNGEDARKFKESHVHQQAEHTRSRSPYILSIPMQIRLCTRRAHQRMLNDLPTALSPLIVQLILSLIIGSVFYNTPDTSSYFFQKGAVCYFAVLMNALLTINEIMQLYSQRPVVEKQRGYAFVHPFTEALASIIVDFPIKIARISIFSIVLYFMANLRREPAQFFIFYLFLIFAVLTMSGLFRSLGALTKSVGQAMALAGILVLCIVVYTGFTLPEPYMHPWLSWIRWINPVYYTFEALIANEFHGKDYPCTSIVPSYATGTSFICSSVGAKAGERFVSGDAFIEQNYYYYYSHLWRNFGILIAFMIFFNVVYLVATEFISSDKSKAEALVFRPGHAPAHLQTKDDSEGGHIIVNRLEPTPTNDTIHLPEQKDVFSWKAVNYDIPVKEGTRRLLDNVNGWVKPGSLTALMGVSGAGKTTLLDVLAQRVSIGVVSGDILVNGQPLLPNFPRRTGYVQQQDLHLETTTVREALRFSAMLRQPKSVSKEEKYKYVEEVVKLLGMEDFAEAVVGSLGEGLNVEQRKLLSIGVELAAKPTLLIFLDEPTSGLDSQSSWTICQFLRRLADHGQAVLATIHQPSATLFQTFDRLLFLAKGGKTVYFGDIGEQSSTLLKYFEHKGARPCEELENPAEYILDMVAGEGCPDVDWPQAWNSSQEYQDVVAEIDRIHSMRKGSIPDQVLDDDNSEFAMPLFTQLAVVLGRCFRGYYRQPDYIYAKFILGIASGLFIGFSFWKADNTQQGFQNVLFSIFLLCTIFNTLVNQIMPRFVTQRSLYEVRERPSRIYSWKVFIISQILVEVPWQVCLGVCSWASFYWSVIGTGQDAESRGLIMLFIVQFYIYAASMAQFVVSAIPEPTLGAMLATLMFGLSFIFNGVLQPPSSLPRFWIFMYRVSPFTYYVSGIAGTALHGRKVECNAAELSIFNPPSGQTCWDYMERYVDMAGGSVYNKNATSDCQYCSMSSADQYLAAREIYYVNGHVECHYSQSGNGQWSAPRFVHSPYLSIHGMAPGLNYGQQVYEGLKAFRHAENSKITVFRPDRNAKRMQKSAEVVSIPPVPEELFLDCVRLAVGANAEFVPPFESGAAMYVRPLLFGSSAQLGLSPPDGYTLAVFVMPTGVYHGASAVDALILEDFDRSAPFGTGNAKVGGNYAPVLRHSDRARQDGFGITLHLDSATRSEIDEFSTSAFIGVKRDGDNITVVLPDSRNAIDSVTASSVGDIARYLGYKVEKRRVAYEELNQFDEVVAAGTAAALVPVRSITMRSKGDKFEYRCGAQAQGGEVCVKLLQTLRGIQSGSIEDSMGWNYEVTAPPKEWIEEGSAEKVDQSGNTVP</sequence>
<evidence type="ECO:0000256" key="17">
    <source>
        <dbReference type="SAM" id="Phobius"/>
    </source>
</evidence>
<comment type="subcellular location">
    <subcellularLocation>
        <location evidence="2">Cell membrane</location>
        <topology evidence="2">Multi-pass membrane protein</topology>
    </subcellularLocation>
</comment>
<comment type="similarity">
    <text evidence="4">Belongs to the ABC transporter superfamily. ABCG family. PDR (TC 3.A.1.205) subfamily.</text>
</comment>
<dbReference type="Proteomes" id="UP000190744">
    <property type="component" value="Unassembled WGS sequence"/>
</dbReference>
<dbReference type="Pfam" id="PF00005">
    <property type="entry name" value="ABC_tran"/>
    <property type="match status" value="2"/>
</dbReference>
<reference evidence="20" key="1">
    <citation type="submission" date="2015-09" db="EMBL/GenBank/DDBJ databases">
        <authorList>
            <person name="Fill T.P."/>
            <person name="Baretta J.F."/>
            <person name="de Almeida L.G."/>
            <person name="Rocha M."/>
            <person name="de Souza D.H."/>
            <person name="Malavazi I."/>
            <person name="Cerdeira L.T."/>
            <person name="Hong H."/>
            <person name="Samborskyy M."/>
            <person name="de Vasconcelos A.T."/>
            <person name="Leadlay P."/>
            <person name="Rodrigues-Filho E."/>
        </authorList>
    </citation>
    <scope>NUCLEOTIDE SEQUENCE [LARGE SCALE GENOMIC DNA]</scope>
    <source>
        <strain evidence="20">LaBioMMi 136</strain>
    </source>
</reference>
<evidence type="ECO:0000256" key="12">
    <source>
        <dbReference type="ARBA" id="ARBA00022840"/>
    </source>
</evidence>
<dbReference type="InterPro" id="IPR029481">
    <property type="entry name" value="ABC_trans_N"/>
</dbReference>
<evidence type="ECO:0000256" key="15">
    <source>
        <dbReference type="ARBA" id="ARBA00023136"/>
    </source>
</evidence>
<evidence type="ECO:0000256" key="4">
    <source>
        <dbReference type="ARBA" id="ARBA00006012"/>
    </source>
</evidence>
<evidence type="ECO:0000256" key="3">
    <source>
        <dbReference type="ARBA" id="ARBA00005179"/>
    </source>
</evidence>
<keyword evidence="7" id="KW-1003">Cell membrane</keyword>
<feature type="region of interest" description="Disordered" evidence="16">
    <location>
        <begin position="1"/>
        <end position="61"/>
    </location>
</feature>
<feature type="transmembrane region" description="Helical" evidence="17">
    <location>
        <begin position="591"/>
        <end position="612"/>
    </location>
</feature>
<feature type="transmembrane region" description="Helical" evidence="17">
    <location>
        <begin position="1168"/>
        <end position="1187"/>
    </location>
</feature>
<dbReference type="InterPro" id="IPR027417">
    <property type="entry name" value="P-loop_NTPase"/>
</dbReference>
<comment type="cofactor">
    <cofactor evidence="1">
        <name>pyridoxal 5'-phosphate</name>
        <dbReference type="ChEBI" id="CHEBI:597326"/>
    </cofactor>
</comment>
<dbReference type="InterPro" id="IPR036038">
    <property type="entry name" value="Aminotransferase-like"/>
</dbReference>
<evidence type="ECO:0000256" key="5">
    <source>
        <dbReference type="ARBA" id="ARBA00009320"/>
    </source>
</evidence>
<feature type="transmembrane region" description="Helical" evidence="17">
    <location>
        <begin position="555"/>
        <end position="579"/>
    </location>
</feature>
<dbReference type="FunFam" id="3.20.10.10:FF:000010">
    <property type="entry name" value="Branched-chain amino acid aminotransferase"/>
    <property type="match status" value="1"/>
</dbReference>
<name>A0A1S9S1A7_PENBI</name>
<organism evidence="19 20">
    <name type="scientific">Penicillium brasilianum</name>
    <dbReference type="NCBI Taxonomy" id="104259"/>
    <lineage>
        <taxon>Eukaryota</taxon>
        <taxon>Fungi</taxon>
        <taxon>Dikarya</taxon>
        <taxon>Ascomycota</taxon>
        <taxon>Pezizomycotina</taxon>
        <taxon>Eurotiomycetes</taxon>
        <taxon>Eurotiomycetidae</taxon>
        <taxon>Eurotiales</taxon>
        <taxon>Aspergillaceae</taxon>
        <taxon>Penicillium</taxon>
    </lineage>
</organism>
<evidence type="ECO:0000256" key="2">
    <source>
        <dbReference type="ARBA" id="ARBA00004651"/>
    </source>
</evidence>
<evidence type="ECO:0000256" key="9">
    <source>
        <dbReference type="ARBA" id="ARBA00022679"/>
    </source>
</evidence>
<dbReference type="GO" id="GO:0016887">
    <property type="term" value="F:ATP hydrolysis activity"/>
    <property type="evidence" value="ECO:0007669"/>
    <property type="project" value="InterPro"/>
</dbReference>
<evidence type="ECO:0000256" key="10">
    <source>
        <dbReference type="ARBA" id="ARBA00022692"/>
    </source>
</evidence>
<dbReference type="CDD" id="cd03232">
    <property type="entry name" value="ABCG_PDR_domain2"/>
    <property type="match status" value="1"/>
</dbReference>
<evidence type="ECO:0000256" key="14">
    <source>
        <dbReference type="ARBA" id="ARBA00022989"/>
    </source>
</evidence>
<dbReference type="InterPro" id="IPR013525">
    <property type="entry name" value="ABC2_TM"/>
</dbReference>
<feature type="transmembrane region" description="Helical" evidence="17">
    <location>
        <begin position="513"/>
        <end position="535"/>
    </location>
</feature>
<dbReference type="FunFam" id="3.40.50.300:FF:000054">
    <property type="entry name" value="ABC multidrug transporter atrF"/>
    <property type="match status" value="1"/>
</dbReference>
<dbReference type="GO" id="GO:0009081">
    <property type="term" value="P:branched-chain amino acid metabolic process"/>
    <property type="evidence" value="ECO:0007669"/>
    <property type="project" value="InterPro"/>
</dbReference>
<gene>
    <name evidence="19" type="primary">CDR4</name>
    <name evidence="19" type="ORF">PEBR_08442</name>
</gene>
<evidence type="ECO:0000313" key="20">
    <source>
        <dbReference type="Proteomes" id="UP000190744"/>
    </source>
</evidence>
<dbReference type="SMART" id="SM00382">
    <property type="entry name" value="AAA"/>
    <property type="match status" value="2"/>
</dbReference>
<dbReference type="EMBL" id="LJBN01000001">
    <property type="protein sequence ID" value="OOQ91525.1"/>
    <property type="molecule type" value="Genomic_DNA"/>
</dbReference>
<feature type="domain" description="ABC transporter" evidence="18">
    <location>
        <begin position="116"/>
        <end position="368"/>
    </location>
</feature>
<dbReference type="InterPro" id="IPR001544">
    <property type="entry name" value="Aminotrans_IV"/>
</dbReference>
<evidence type="ECO:0000256" key="7">
    <source>
        <dbReference type="ARBA" id="ARBA00022475"/>
    </source>
</evidence>
<dbReference type="FunFam" id="3.30.470.10:FF:000004">
    <property type="entry name" value="Branched-chain-amino-acid aminotransferase"/>
    <property type="match status" value="1"/>
</dbReference>
<dbReference type="CDD" id="cd01557">
    <property type="entry name" value="BCAT_beta_family"/>
    <property type="match status" value="1"/>
</dbReference>
<comment type="caution">
    <text evidence="19">The sequence shown here is derived from an EMBL/GenBank/DDBJ whole genome shotgun (WGS) entry which is preliminary data.</text>
</comment>
<feature type="domain" description="ABC transporter" evidence="18">
    <location>
        <begin position="805"/>
        <end position="1044"/>
    </location>
</feature>
<dbReference type="Gene3D" id="3.20.10.10">
    <property type="entry name" value="D-amino Acid Aminotransferase, subunit A, domain 2"/>
    <property type="match status" value="1"/>
</dbReference>
<keyword evidence="8" id="KW-0032">Aminotransferase</keyword>
<dbReference type="PANTHER" id="PTHR19241">
    <property type="entry name" value="ATP-BINDING CASSETTE TRANSPORTER"/>
    <property type="match status" value="1"/>
</dbReference>
<dbReference type="Gene3D" id="3.40.50.300">
    <property type="entry name" value="P-loop containing nucleotide triphosphate hydrolases"/>
    <property type="match status" value="2"/>
</dbReference>
<dbReference type="Gene3D" id="3.30.470.10">
    <property type="match status" value="1"/>
</dbReference>
<dbReference type="GO" id="GO:0005886">
    <property type="term" value="C:plasma membrane"/>
    <property type="evidence" value="ECO:0007669"/>
    <property type="project" value="UniProtKB-SubCell"/>
</dbReference>
<dbReference type="SUPFAM" id="SSF52540">
    <property type="entry name" value="P-loop containing nucleoside triphosphate hydrolases"/>
    <property type="match status" value="2"/>
</dbReference>
<feature type="transmembrane region" description="Helical" evidence="17">
    <location>
        <begin position="1280"/>
        <end position="1298"/>
    </location>
</feature>
<dbReference type="InterPro" id="IPR003439">
    <property type="entry name" value="ABC_transporter-like_ATP-bd"/>
</dbReference>
<dbReference type="InterPro" id="IPR010929">
    <property type="entry name" value="PDR_CDR_ABC"/>
</dbReference>
<feature type="transmembrane region" description="Helical" evidence="17">
    <location>
        <begin position="1136"/>
        <end position="1156"/>
    </location>
</feature>
<feature type="transmembrane region" description="Helical" evidence="17">
    <location>
        <begin position="1251"/>
        <end position="1274"/>
    </location>
</feature>
<keyword evidence="14 17" id="KW-1133">Transmembrane helix</keyword>
<dbReference type="Pfam" id="PF01063">
    <property type="entry name" value="Aminotran_4"/>
    <property type="match status" value="1"/>
</dbReference>
<evidence type="ECO:0000256" key="8">
    <source>
        <dbReference type="ARBA" id="ARBA00022576"/>
    </source>
</evidence>
<dbReference type="Pfam" id="PF01061">
    <property type="entry name" value="ABC2_membrane"/>
    <property type="match status" value="2"/>
</dbReference>
<comment type="pathway">
    <text evidence="3">Secondary metabolite biosynthesis.</text>
</comment>
<evidence type="ECO:0000256" key="16">
    <source>
        <dbReference type="SAM" id="MobiDB-lite"/>
    </source>
</evidence>
<proteinExistence type="inferred from homology"/>
<feature type="transmembrane region" description="Helical" evidence="17">
    <location>
        <begin position="480"/>
        <end position="501"/>
    </location>
</feature>
<dbReference type="PROSITE" id="PS00211">
    <property type="entry name" value="ABC_TRANSPORTER_1"/>
    <property type="match status" value="1"/>
</dbReference>
<dbReference type="GO" id="GO:0140359">
    <property type="term" value="F:ABC-type transporter activity"/>
    <property type="evidence" value="ECO:0007669"/>
    <property type="project" value="InterPro"/>
</dbReference>
<dbReference type="SUPFAM" id="SSF56752">
    <property type="entry name" value="D-aminoacid aminotransferase-like PLP-dependent enzymes"/>
    <property type="match status" value="1"/>
</dbReference>
<dbReference type="GO" id="GO:0005524">
    <property type="term" value="F:ATP binding"/>
    <property type="evidence" value="ECO:0007669"/>
    <property type="project" value="UniProtKB-KW"/>
</dbReference>
<feature type="transmembrane region" description="Helical" evidence="17">
    <location>
        <begin position="721"/>
        <end position="742"/>
    </location>
</feature>
<protein>
    <submittedName>
        <fullName evidence="19">ABC transporter CDR4</fullName>
    </submittedName>
</protein>
<dbReference type="PROSITE" id="PS50893">
    <property type="entry name" value="ABC_TRANSPORTER_2"/>
    <property type="match status" value="2"/>
</dbReference>
<dbReference type="Pfam" id="PF14510">
    <property type="entry name" value="ABC_trans_N"/>
    <property type="match status" value="1"/>
</dbReference>
<dbReference type="InterPro" id="IPR043926">
    <property type="entry name" value="ABCG_dom"/>
</dbReference>
<keyword evidence="9" id="KW-0808">Transferase</keyword>
<feature type="transmembrane region" description="Helical" evidence="17">
    <location>
        <begin position="618"/>
        <end position="638"/>
    </location>
</feature>